<gene>
    <name evidence="1" type="ORF">PN36_13225</name>
</gene>
<accession>A0A0A6P918</accession>
<keyword evidence="2" id="KW-1185">Reference proteome</keyword>
<dbReference type="Proteomes" id="UP000030428">
    <property type="component" value="Unassembled WGS sequence"/>
</dbReference>
<protein>
    <submittedName>
        <fullName evidence="1">Uncharacterized protein</fullName>
    </submittedName>
</protein>
<sequence length="62" mass="7236">MKTLFRKVVYIARQCKIPPIVGMTMLEEMTMLDFSYRRDDNALDFSSVGMTKLDPSYRPMPV</sequence>
<proteinExistence type="predicted"/>
<comment type="caution">
    <text evidence="1">The sequence shown here is derived from an EMBL/GenBank/DDBJ whole genome shotgun (WGS) entry which is preliminary data.</text>
</comment>
<dbReference type="EMBL" id="JSZA02000044">
    <property type="protein sequence ID" value="KHD06852.1"/>
    <property type="molecule type" value="Genomic_DNA"/>
</dbReference>
<dbReference type="AlphaFoldDB" id="A0A0A6P918"/>
<name>A0A0A6P918_9GAMM</name>
<evidence type="ECO:0000313" key="2">
    <source>
        <dbReference type="Proteomes" id="UP000030428"/>
    </source>
</evidence>
<evidence type="ECO:0000313" key="1">
    <source>
        <dbReference type="EMBL" id="KHD06852.1"/>
    </source>
</evidence>
<organism evidence="1 2">
    <name type="scientific">Candidatus Thiomargarita nelsonii</name>
    <dbReference type="NCBI Taxonomy" id="1003181"/>
    <lineage>
        <taxon>Bacteria</taxon>
        <taxon>Pseudomonadati</taxon>
        <taxon>Pseudomonadota</taxon>
        <taxon>Gammaproteobacteria</taxon>
        <taxon>Thiotrichales</taxon>
        <taxon>Thiotrichaceae</taxon>
        <taxon>Thiomargarita</taxon>
    </lineage>
</organism>
<reference evidence="1 2" key="1">
    <citation type="journal article" date="2016" name="Front. Microbiol.">
        <title>Single-Cell (Meta-)Genomics of a Dimorphic Candidatus Thiomargarita nelsonii Reveals Genomic Plasticity.</title>
        <authorList>
            <person name="Flood B.E."/>
            <person name="Fliss P."/>
            <person name="Jones D.S."/>
            <person name="Dick G.J."/>
            <person name="Jain S."/>
            <person name="Kaster A.K."/>
            <person name="Winkel M."/>
            <person name="Mussmann M."/>
            <person name="Bailey J."/>
        </authorList>
    </citation>
    <scope>NUCLEOTIDE SEQUENCE [LARGE SCALE GENOMIC DNA]</scope>
    <source>
        <strain evidence="1">Hydrate Ridge</strain>
    </source>
</reference>